<keyword evidence="3" id="KW-1185">Reference proteome</keyword>
<accession>A0ABQ3TS68</accession>
<dbReference type="EMBL" id="BNEK01000002">
    <property type="protein sequence ID" value="GHJ26178.1"/>
    <property type="molecule type" value="Genomic_DNA"/>
</dbReference>
<dbReference type="Proteomes" id="UP001054854">
    <property type="component" value="Unassembled WGS sequence"/>
</dbReference>
<gene>
    <name evidence="2" type="ORF">TPA0910_06110</name>
</gene>
<organism evidence="2 3">
    <name type="scientific">Streptomyces hygroscopicus</name>
    <dbReference type="NCBI Taxonomy" id="1912"/>
    <lineage>
        <taxon>Bacteria</taxon>
        <taxon>Bacillati</taxon>
        <taxon>Actinomycetota</taxon>
        <taxon>Actinomycetes</taxon>
        <taxon>Kitasatosporales</taxon>
        <taxon>Streptomycetaceae</taxon>
        <taxon>Streptomyces</taxon>
        <taxon>Streptomyces violaceusniger group</taxon>
    </lineage>
</organism>
<comment type="caution">
    <text evidence="2">The sequence shown here is derived from an EMBL/GenBank/DDBJ whole genome shotgun (WGS) entry which is preliminary data.</text>
</comment>
<evidence type="ECO:0000256" key="1">
    <source>
        <dbReference type="SAM" id="MobiDB-lite"/>
    </source>
</evidence>
<reference evidence="2" key="1">
    <citation type="submission" date="2024-05" db="EMBL/GenBank/DDBJ databases">
        <title>Whole genome shotgun sequence of Streptomyces hygroscopicus NBRC 113678.</title>
        <authorList>
            <person name="Komaki H."/>
            <person name="Tamura T."/>
        </authorList>
    </citation>
    <scope>NUCLEOTIDE SEQUENCE</scope>
    <source>
        <strain evidence="2">N11-34</strain>
    </source>
</reference>
<evidence type="ECO:0000313" key="2">
    <source>
        <dbReference type="EMBL" id="GHJ26178.1"/>
    </source>
</evidence>
<proteinExistence type="predicted"/>
<protein>
    <submittedName>
        <fullName evidence="2">Uncharacterized protein</fullName>
    </submittedName>
</protein>
<feature type="region of interest" description="Disordered" evidence="1">
    <location>
        <begin position="54"/>
        <end position="96"/>
    </location>
</feature>
<evidence type="ECO:0000313" key="3">
    <source>
        <dbReference type="Proteomes" id="UP001054854"/>
    </source>
</evidence>
<sequence>MGKRDLVPCPAGRLTGCEAPAYRWRAPCSGRVGKRGLLPRPAGRLSGYEALREDPHRIGGAGHSHSQPYRQFHPTKVWRSSTSKRQVAVPSAFNWM</sequence>
<name>A0ABQ3TS68_STRHY</name>